<keyword evidence="2" id="KW-0238">DNA-binding</keyword>
<dbReference type="SUPFAM" id="SSF46689">
    <property type="entry name" value="Homeodomain-like"/>
    <property type="match status" value="1"/>
</dbReference>
<dbReference type="Pfam" id="PF12833">
    <property type="entry name" value="HTH_18"/>
    <property type="match status" value="1"/>
</dbReference>
<gene>
    <name evidence="5" type="ORF">CAG72_03140</name>
</gene>
<dbReference type="InterPro" id="IPR009057">
    <property type="entry name" value="Homeodomain-like_sf"/>
</dbReference>
<dbReference type="RefSeq" id="WP_161442803.1">
    <property type="nucleotide sequence ID" value="NZ_WXWW01000049.1"/>
</dbReference>
<dbReference type="PROSITE" id="PS01124">
    <property type="entry name" value="HTH_ARAC_FAMILY_2"/>
    <property type="match status" value="1"/>
</dbReference>
<organism evidence="5 6">
    <name type="scientific">Photobacterium halotolerans</name>
    <dbReference type="NCBI Taxonomy" id="265726"/>
    <lineage>
        <taxon>Bacteria</taxon>
        <taxon>Pseudomonadati</taxon>
        <taxon>Pseudomonadota</taxon>
        <taxon>Gammaproteobacteria</taxon>
        <taxon>Vibrionales</taxon>
        <taxon>Vibrionaceae</taxon>
        <taxon>Photobacterium</taxon>
    </lineage>
</organism>
<comment type="caution">
    <text evidence="5">The sequence shown here is derived from an EMBL/GenBank/DDBJ whole genome shotgun (WGS) entry which is preliminary data.</text>
</comment>
<reference evidence="5 6" key="1">
    <citation type="submission" date="2017-05" db="EMBL/GenBank/DDBJ databases">
        <title>High clonality and local adaptation shapes Vibrionaceae linages within an endangered oasis.</title>
        <authorList>
            <person name="Vazquez-Rosas-Landa M."/>
        </authorList>
    </citation>
    <scope>NUCLEOTIDE SEQUENCE [LARGE SCALE GENOMIC DNA]</scope>
    <source>
        <strain evidence="5 6">P46_P4S1P180</strain>
    </source>
</reference>
<evidence type="ECO:0000256" key="1">
    <source>
        <dbReference type="ARBA" id="ARBA00023015"/>
    </source>
</evidence>
<keyword evidence="3" id="KW-0804">Transcription</keyword>
<accession>A0A7X5ARF1</accession>
<dbReference type="InterPro" id="IPR050204">
    <property type="entry name" value="AraC_XylS_family_regulators"/>
</dbReference>
<dbReference type="Gene3D" id="1.10.10.60">
    <property type="entry name" value="Homeodomain-like"/>
    <property type="match status" value="1"/>
</dbReference>
<dbReference type="PANTHER" id="PTHR46796">
    <property type="entry name" value="HTH-TYPE TRANSCRIPTIONAL ACTIVATOR RHAS-RELATED"/>
    <property type="match status" value="1"/>
</dbReference>
<evidence type="ECO:0000313" key="6">
    <source>
        <dbReference type="Proteomes" id="UP000465712"/>
    </source>
</evidence>
<feature type="domain" description="HTH araC/xylS-type" evidence="4">
    <location>
        <begin position="173"/>
        <end position="247"/>
    </location>
</feature>
<evidence type="ECO:0000313" key="5">
    <source>
        <dbReference type="EMBL" id="NAW64203.1"/>
    </source>
</evidence>
<dbReference type="GO" id="GO:0043565">
    <property type="term" value="F:sequence-specific DNA binding"/>
    <property type="evidence" value="ECO:0007669"/>
    <property type="project" value="InterPro"/>
</dbReference>
<dbReference type="EMBL" id="WXWW01000049">
    <property type="protein sequence ID" value="NAW64203.1"/>
    <property type="molecule type" value="Genomic_DNA"/>
</dbReference>
<dbReference type="Proteomes" id="UP000465712">
    <property type="component" value="Unassembled WGS sequence"/>
</dbReference>
<dbReference type="GO" id="GO:0003700">
    <property type="term" value="F:DNA-binding transcription factor activity"/>
    <property type="evidence" value="ECO:0007669"/>
    <property type="project" value="InterPro"/>
</dbReference>
<proteinExistence type="predicted"/>
<name>A0A7X5ARF1_9GAMM</name>
<dbReference type="AlphaFoldDB" id="A0A7X5ARF1"/>
<dbReference type="SMART" id="SM00342">
    <property type="entry name" value="HTH_ARAC"/>
    <property type="match status" value="1"/>
</dbReference>
<sequence>MDFRIFKPQGVLKDHVQGIWSLSVPPDRVGEEKKLLFSDAGSGIMFNLAGEVCFGNHRHSGGVMIMPNSKEALYVTLPPGTVLAGIRFHPGMGYSVLGKRFDHPVSIADEPEHLHFLESLQEQLRYCCHHQARIVTMYRWMIRNLDTDDAVRHAITEIVKAVQPHGRPHSMPVSARQIERHFQKWMGMTPKYYQRILRVKQSLELIQLSPDIPLADLAAEQGFADQAHMTREFSHIAKITPKQYSLLVKKKQVQDR</sequence>
<dbReference type="InterPro" id="IPR018060">
    <property type="entry name" value="HTH_AraC"/>
</dbReference>
<dbReference type="PANTHER" id="PTHR46796:SF13">
    <property type="entry name" value="HTH-TYPE TRANSCRIPTIONAL ACTIVATOR RHAS"/>
    <property type="match status" value="1"/>
</dbReference>
<keyword evidence="1" id="KW-0805">Transcription regulation</keyword>
<evidence type="ECO:0000256" key="2">
    <source>
        <dbReference type="ARBA" id="ARBA00023125"/>
    </source>
</evidence>
<protein>
    <submittedName>
        <fullName evidence="5">Helix-turn-helix domain-containing protein</fullName>
    </submittedName>
</protein>
<evidence type="ECO:0000259" key="4">
    <source>
        <dbReference type="PROSITE" id="PS01124"/>
    </source>
</evidence>
<evidence type="ECO:0000256" key="3">
    <source>
        <dbReference type="ARBA" id="ARBA00023163"/>
    </source>
</evidence>